<dbReference type="PANTHER" id="PTHR42069">
    <property type="entry name" value="HYPHAL ANASTAMOSIS-8 PROTEIN"/>
    <property type="match status" value="1"/>
</dbReference>
<evidence type="ECO:0000313" key="4">
    <source>
        <dbReference type="Proteomes" id="UP000614610"/>
    </source>
</evidence>
<feature type="transmembrane region" description="Helical" evidence="2">
    <location>
        <begin position="146"/>
        <end position="171"/>
    </location>
</feature>
<gene>
    <name evidence="3" type="ORF">TWF679_003759</name>
</gene>
<feature type="compositionally biased region" description="Polar residues" evidence="1">
    <location>
        <begin position="97"/>
        <end position="108"/>
    </location>
</feature>
<feature type="region of interest" description="Disordered" evidence="1">
    <location>
        <begin position="1"/>
        <end position="134"/>
    </location>
</feature>
<protein>
    <submittedName>
        <fullName evidence="3">Uncharacterized protein</fullName>
    </submittedName>
</protein>
<dbReference type="OrthoDB" id="5321327at2759"/>
<keyword evidence="2" id="KW-1133">Transmembrane helix</keyword>
<sequence>MSHPTHSYSPLDSSTPYNRDTSIAEPQYPPSTPPPLYSGHGYNSNPDSPSKGGYRPESMLYSKQESTSPYLSTEASSTAALLPQSENEQAREKDTIPRSSYDSYNDIDTSYPPAGNSDARSRSLSPSPSLKGHHYKGKRNLGIIRCLFACFNMFISTVSFIFIAIVIWGIYSQNKEKTRLAISDPTKPPKDLIRAFPKDIEPLPNNLIIASSVFTMVASIVAALAPCWRSNKKFHKKRFAKSEIFEIILNVIIVATGAAAAYFALTTKSDTAHSLWGYTCEIGKRTSTEPQRLVFTDINFKNACSNYNAAVYTLMGFTGIAALMLGTFLVNFCLKKKKGEYKRDDSEAYTGVCECCGACAGPLVDCLIICECFLACFRLCELCK</sequence>
<feature type="transmembrane region" description="Helical" evidence="2">
    <location>
        <begin position="247"/>
        <end position="265"/>
    </location>
</feature>
<name>A0A6G1LTU6_ORBOL</name>
<feature type="compositionally biased region" description="Polar residues" evidence="1">
    <location>
        <begin position="1"/>
        <end position="21"/>
    </location>
</feature>
<evidence type="ECO:0000256" key="2">
    <source>
        <dbReference type="SAM" id="Phobius"/>
    </source>
</evidence>
<evidence type="ECO:0000313" key="3">
    <source>
        <dbReference type="EMBL" id="KAF3197033.1"/>
    </source>
</evidence>
<evidence type="ECO:0000256" key="1">
    <source>
        <dbReference type="SAM" id="MobiDB-lite"/>
    </source>
</evidence>
<feature type="compositionally biased region" description="Polar residues" evidence="1">
    <location>
        <begin position="61"/>
        <end position="87"/>
    </location>
</feature>
<comment type="caution">
    <text evidence="3">The sequence shown here is derived from an EMBL/GenBank/DDBJ whole genome shotgun (WGS) entry which is preliminary data.</text>
</comment>
<feature type="transmembrane region" description="Helical" evidence="2">
    <location>
        <begin position="309"/>
        <end position="334"/>
    </location>
</feature>
<keyword evidence="2" id="KW-0472">Membrane</keyword>
<organism evidence="3 4">
    <name type="scientific">Orbilia oligospora</name>
    <name type="common">Nematode-trapping fungus</name>
    <name type="synonym">Arthrobotrys oligospora</name>
    <dbReference type="NCBI Taxonomy" id="2813651"/>
    <lineage>
        <taxon>Eukaryota</taxon>
        <taxon>Fungi</taxon>
        <taxon>Dikarya</taxon>
        <taxon>Ascomycota</taxon>
        <taxon>Pezizomycotina</taxon>
        <taxon>Orbiliomycetes</taxon>
        <taxon>Orbiliales</taxon>
        <taxon>Orbiliaceae</taxon>
        <taxon>Orbilia</taxon>
    </lineage>
</organism>
<dbReference type="PANTHER" id="PTHR42069:SF1">
    <property type="entry name" value="MARVEL DOMAIN-CONTAINING PROTEIN"/>
    <property type="match status" value="1"/>
</dbReference>
<dbReference type="EMBL" id="WIWT01000181">
    <property type="protein sequence ID" value="KAF3197033.1"/>
    <property type="molecule type" value="Genomic_DNA"/>
</dbReference>
<feature type="transmembrane region" description="Helical" evidence="2">
    <location>
        <begin position="207"/>
        <end position="227"/>
    </location>
</feature>
<feature type="compositionally biased region" description="Pro residues" evidence="1">
    <location>
        <begin position="27"/>
        <end position="36"/>
    </location>
</feature>
<dbReference type="Proteomes" id="UP000614610">
    <property type="component" value="Unassembled WGS sequence"/>
</dbReference>
<proteinExistence type="predicted"/>
<dbReference type="AlphaFoldDB" id="A0A6G1LTU6"/>
<accession>A0A6G1LTU6</accession>
<keyword evidence="2" id="KW-0812">Transmembrane</keyword>
<reference evidence="3" key="1">
    <citation type="submission" date="2019-06" db="EMBL/GenBank/DDBJ databases">
        <authorList>
            <person name="Palmer J.M."/>
        </authorList>
    </citation>
    <scope>NUCLEOTIDE SEQUENCE</scope>
    <source>
        <strain evidence="3">TWF679</strain>
    </source>
</reference>